<dbReference type="RefSeq" id="WP_274166779.1">
    <property type="nucleotide sequence ID" value="NZ_JAJUBC010000040.1"/>
</dbReference>
<evidence type="ECO:0000256" key="6">
    <source>
        <dbReference type="ARBA" id="ARBA00023136"/>
    </source>
</evidence>
<dbReference type="Gene3D" id="1.10.4030.10">
    <property type="entry name" value="Porin chaperone SurA, peptide-binding domain"/>
    <property type="match status" value="1"/>
</dbReference>
<organism evidence="14 15">
    <name type="scientific">Enterovibrio gelatinilyticus</name>
    <dbReference type="NCBI Taxonomy" id="2899819"/>
    <lineage>
        <taxon>Bacteria</taxon>
        <taxon>Pseudomonadati</taxon>
        <taxon>Pseudomonadota</taxon>
        <taxon>Gammaproteobacteria</taxon>
        <taxon>Vibrionales</taxon>
        <taxon>Vibrionaceae</taxon>
        <taxon>Enterovibrio</taxon>
    </lineage>
</organism>
<dbReference type="PANTHER" id="PTHR47529">
    <property type="entry name" value="PEPTIDYL-PROLYL CIS-TRANS ISOMERASE D"/>
    <property type="match status" value="1"/>
</dbReference>
<evidence type="ECO:0000256" key="1">
    <source>
        <dbReference type="ARBA" id="ARBA00004382"/>
    </source>
</evidence>
<dbReference type="SUPFAM" id="SSF109998">
    <property type="entry name" value="Triger factor/SurA peptide-binding domain-like"/>
    <property type="match status" value="1"/>
</dbReference>
<keyword evidence="11" id="KW-0697">Rotamase</keyword>
<keyword evidence="2" id="KW-1003">Cell membrane</keyword>
<keyword evidence="15" id="KW-1185">Reference proteome</keyword>
<dbReference type="PROSITE" id="PS50198">
    <property type="entry name" value="PPIC_PPIASE_2"/>
    <property type="match status" value="1"/>
</dbReference>
<dbReference type="Gene3D" id="3.10.50.40">
    <property type="match status" value="1"/>
</dbReference>
<protein>
    <recommendedName>
        <fullName evidence="9">Periplasmic chaperone PpiD</fullName>
    </recommendedName>
    <alternativeName>
        <fullName evidence="10">Periplasmic folding chaperone</fullName>
    </alternativeName>
</protein>
<dbReference type="InterPro" id="IPR000297">
    <property type="entry name" value="PPIase_PpiC"/>
</dbReference>
<evidence type="ECO:0000313" key="15">
    <source>
        <dbReference type="Proteomes" id="UP001149400"/>
    </source>
</evidence>
<evidence type="ECO:0000256" key="2">
    <source>
        <dbReference type="ARBA" id="ARBA00022475"/>
    </source>
</evidence>
<keyword evidence="6 12" id="KW-0472">Membrane</keyword>
<dbReference type="EMBL" id="JAJUBC010000040">
    <property type="protein sequence ID" value="MDD1796016.1"/>
    <property type="molecule type" value="Genomic_DNA"/>
</dbReference>
<feature type="transmembrane region" description="Helical" evidence="12">
    <location>
        <begin position="12"/>
        <end position="35"/>
    </location>
</feature>
<dbReference type="Pfam" id="PF13624">
    <property type="entry name" value="SurA_N_3"/>
    <property type="match status" value="1"/>
</dbReference>
<evidence type="ECO:0000256" key="7">
    <source>
        <dbReference type="ARBA" id="ARBA00023186"/>
    </source>
</evidence>
<accession>A0ABT5R8C8</accession>
<dbReference type="InterPro" id="IPR027304">
    <property type="entry name" value="Trigger_fact/SurA_dom_sf"/>
</dbReference>
<evidence type="ECO:0000256" key="12">
    <source>
        <dbReference type="SAM" id="Phobius"/>
    </source>
</evidence>
<evidence type="ECO:0000256" key="8">
    <source>
        <dbReference type="ARBA" id="ARBA00038408"/>
    </source>
</evidence>
<sequence>MMERLREGVNSIAVKIILSLIIFSFAFAGVGGYLAGGTEAPAAKVGDLEISRSQFEQAYQNERAQMQSQAGEFFSTLLSDPSYLAQFRRSVLDRMVDQSLLDQEADRLGLRVSDVQIKQSIRDMQAFSSNGVFNNDLYLSALRRNGLSPDQFAEYVRQDMVREQLVNALLSSEFALEDELEALYKLEGQTRTVRTLTLPLVDFADKADITAEQKTAYYEQNPSQFVRPEQFKLSYVELTGAGVADVADITDEEAKTYYEANIASYGTSEQRKVSHIMIQGDDSAAKEKAQEVLAELNAGADFAELAKTRSDDTFSAEQGGQLDWFDKGVMDPAFEEAAFALVNTGDVTDVVQSDFGFHIIKLDEVKPSDAKPFAEVRDEIIARLKQQHAAEKFYALSNELAEKAFEMPDNLDEAAASSNAEVTKTDFVALNELSGSLANPSVVQALQSPEVREDGLNSDIIEIAPEHVIVVRVDDVRPETVLPFEEVETQVTALLKRQEGEKAASALADTLLSELNDGNDAGVNASGYAFSDVSELARMSPEREVVELVFTLPAPAAETSEYGLTRSVNGDVLIVALDGVKDPETESISLESQMADRVARSTANADLTALISELKANTEVTYSLNTAEQ</sequence>
<keyword evidence="3" id="KW-0997">Cell inner membrane</keyword>
<evidence type="ECO:0000259" key="13">
    <source>
        <dbReference type="PROSITE" id="PS50198"/>
    </source>
</evidence>
<comment type="subcellular location">
    <subcellularLocation>
        <location evidence="1">Cell inner membrane</location>
        <topology evidence="1">Single-pass type II membrane protein</topology>
        <orientation evidence="1">Periplasmic side</orientation>
    </subcellularLocation>
</comment>
<name>A0ABT5R8C8_9GAMM</name>
<dbReference type="NCBIfam" id="NF008054">
    <property type="entry name" value="PRK10788.1"/>
    <property type="match status" value="1"/>
</dbReference>
<evidence type="ECO:0000256" key="3">
    <source>
        <dbReference type="ARBA" id="ARBA00022519"/>
    </source>
</evidence>
<comment type="similarity">
    <text evidence="8">Belongs to the PpiD chaperone family.</text>
</comment>
<evidence type="ECO:0000256" key="9">
    <source>
        <dbReference type="ARBA" id="ARBA00040743"/>
    </source>
</evidence>
<comment type="caution">
    <text evidence="14">The sequence shown here is derived from an EMBL/GenBank/DDBJ whole genome shotgun (WGS) entry which is preliminary data.</text>
</comment>
<dbReference type="PANTHER" id="PTHR47529:SF1">
    <property type="entry name" value="PERIPLASMIC CHAPERONE PPID"/>
    <property type="match status" value="1"/>
</dbReference>
<keyword evidence="4 12" id="KW-0812">Transmembrane</keyword>
<dbReference type="InterPro" id="IPR046357">
    <property type="entry name" value="PPIase_dom_sf"/>
</dbReference>
<keyword evidence="7" id="KW-0143">Chaperone</keyword>
<evidence type="ECO:0000256" key="10">
    <source>
        <dbReference type="ARBA" id="ARBA00042775"/>
    </source>
</evidence>
<dbReference type="InterPro" id="IPR052029">
    <property type="entry name" value="PpiD_chaperone"/>
</dbReference>
<dbReference type="Proteomes" id="UP001149400">
    <property type="component" value="Unassembled WGS sequence"/>
</dbReference>
<evidence type="ECO:0000256" key="4">
    <source>
        <dbReference type="ARBA" id="ARBA00022692"/>
    </source>
</evidence>
<dbReference type="SUPFAM" id="SSF54534">
    <property type="entry name" value="FKBP-like"/>
    <property type="match status" value="1"/>
</dbReference>
<feature type="domain" description="PpiC" evidence="13">
    <location>
        <begin position="268"/>
        <end position="364"/>
    </location>
</feature>
<keyword evidence="11 14" id="KW-0413">Isomerase</keyword>
<proteinExistence type="inferred from homology"/>
<evidence type="ECO:0000313" key="14">
    <source>
        <dbReference type="EMBL" id="MDD1796016.1"/>
    </source>
</evidence>
<keyword evidence="5 12" id="KW-1133">Transmembrane helix</keyword>
<dbReference type="Pfam" id="PF13616">
    <property type="entry name" value="Rotamase_3"/>
    <property type="match status" value="1"/>
</dbReference>
<dbReference type="GO" id="GO:0003755">
    <property type="term" value="F:peptidyl-prolyl cis-trans isomerase activity"/>
    <property type="evidence" value="ECO:0007669"/>
    <property type="project" value="UniProtKB-EC"/>
</dbReference>
<evidence type="ECO:0000256" key="11">
    <source>
        <dbReference type="PROSITE-ProRule" id="PRU00278"/>
    </source>
</evidence>
<reference evidence="14" key="1">
    <citation type="submission" date="2021-12" db="EMBL/GenBank/DDBJ databases">
        <title>Enterovibrio ZSDZ35 sp. nov. and Enterovibrio ZSDZ42 sp. nov., isolated from coastal seawater in Qingdao.</title>
        <authorList>
            <person name="Zhang P."/>
        </authorList>
    </citation>
    <scope>NUCLEOTIDE SEQUENCE</scope>
    <source>
        <strain evidence="14">ZSDZ42</strain>
    </source>
</reference>
<evidence type="ECO:0000256" key="5">
    <source>
        <dbReference type="ARBA" id="ARBA00022989"/>
    </source>
</evidence>
<gene>
    <name evidence="14" type="primary">ppiD</name>
    <name evidence="14" type="ORF">LRP50_23120</name>
</gene>